<gene>
    <name evidence="2" type="ORF">LSALG_LOCUS11148</name>
</gene>
<feature type="compositionally biased region" description="Basic residues" evidence="1">
    <location>
        <begin position="13"/>
        <end position="26"/>
    </location>
</feature>
<reference evidence="2" key="1">
    <citation type="submission" date="2023-04" db="EMBL/GenBank/DDBJ databases">
        <authorList>
            <person name="Vijverberg K."/>
            <person name="Xiong W."/>
            <person name="Schranz E."/>
        </authorList>
    </citation>
    <scope>NUCLEOTIDE SEQUENCE</scope>
</reference>
<keyword evidence="3" id="KW-1185">Reference proteome</keyword>
<proteinExistence type="predicted"/>
<feature type="region of interest" description="Disordered" evidence="1">
    <location>
        <begin position="1"/>
        <end position="38"/>
    </location>
</feature>
<accession>A0AA35YEH7</accession>
<feature type="compositionally biased region" description="Basic and acidic residues" evidence="1">
    <location>
        <begin position="53"/>
        <end position="68"/>
    </location>
</feature>
<sequence length="177" mass="20195">MRKASITSSIAIPKRRKQAARKRKSHTPTVTKGSDSVTKLDIRIEQDQLVRNEEENVHNEESPIHNEGKTMNPEASSFEALFKSTVESLLKRIMKDHTYNDAKMNRVVSDSAEVCKTMTEKCDKLISDTTNFMEKYQTTHNNSIVSTNTTLKNLGSLLKDEKDNWQDHCTSLQKAHE</sequence>
<feature type="region of interest" description="Disordered" evidence="1">
    <location>
        <begin position="53"/>
        <end position="72"/>
    </location>
</feature>
<evidence type="ECO:0000313" key="2">
    <source>
        <dbReference type="EMBL" id="CAI9270858.1"/>
    </source>
</evidence>
<evidence type="ECO:0000313" key="3">
    <source>
        <dbReference type="Proteomes" id="UP001177003"/>
    </source>
</evidence>
<name>A0AA35YEH7_LACSI</name>
<dbReference type="EMBL" id="OX465078">
    <property type="protein sequence ID" value="CAI9270858.1"/>
    <property type="molecule type" value="Genomic_DNA"/>
</dbReference>
<organism evidence="2 3">
    <name type="scientific">Lactuca saligna</name>
    <name type="common">Willowleaf lettuce</name>
    <dbReference type="NCBI Taxonomy" id="75948"/>
    <lineage>
        <taxon>Eukaryota</taxon>
        <taxon>Viridiplantae</taxon>
        <taxon>Streptophyta</taxon>
        <taxon>Embryophyta</taxon>
        <taxon>Tracheophyta</taxon>
        <taxon>Spermatophyta</taxon>
        <taxon>Magnoliopsida</taxon>
        <taxon>eudicotyledons</taxon>
        <taxon>Gunneridae</taxon>
        <taxon>Pentapetalae</taxon>
        <taxon>asterids</taxon>
        <taxon>campanulids</taxon>
        <taxon>Asterales</taxon>
        <taxon>Asteraceae</taxon>
        <taxon>Cichorioideae</taxon>
        <taxon>Cichorieae</taxon>
        <taxon>Lactucinae</taxon>
        <taxon>Lactuca</taxon>
    </lineage>
</organism>
<dbReference type="Proteomes" id="UP001177003">
    <property type="component" value="Chromosome 2"/>
</dbReference>
<feature type="compositionally biased region" description="Polar residues" evidence="1">
    <location>
        <begin position="27"/>
        <end position="37"/>
    </location>
</feature>
<feature type="compositionally biased region" description="Polar residues" evidence="1">
    <location>
        <begin position="1"/>
        <end position="10"/>
    </location>
</feature>
<evidence type="ECO:0000256" key="1">
    <source>
        <dbReference type="SAM" id="MobiDB-lite"/>
    </source>
</evidence>
<dbReference type="AlphaFoldDB" id="A0AA35YEH7"/>
<protein>
    <submittedName>
        <fullName evidence="2">Uncharacterized protein</fullName>
    </submittedName>
</protein>